<comment type="similarity">
    <text evidence="1 10 11">Belongs to the NDK family.</text>
</comment>
<proteinExistence type="inferred from homology"/>
<evidence type="ECO:0000256" key="4">
    <source>
        <dbReference type="ARBA" id="ARBA00022723"/>
    </source>
</evidence>
<dbReference type="PANTHER" id="PTHR46161:SF3">
    <property type="entry name" value="NUCLEOSIDE DIPHOSPHATE KINASE DDB_G0292928-RELATED"/>
    <property type="match status" value="1"/>
</dbReference>
<dbReference type="Gene3D" id="3.30.70.141">
    <property type="entry name" value="Nucleoside diphosphate kinase-like domain"/>
    <property type="match status" value="1"/>
</dbReference>
<dbReference type="InterPro" id="IPR036850">
    <property type="entry name" value="NDK-like_dom_sf"/>
</dbReference>
<dbReference type="GO" id="GO:0046872">
    <property type="term" value="F:metal ion binding"/>
    <property type="evidence" value="ECO:0007669"/>
    <property type="project" value="UniProtKB-KW"/>
</dbReference>
<keyword evidence="6 13" id="KW-0418">Kinase</keyword>
<dbReference type="AlphaFoldDB" id="A0A0F3NH91"/>
<feature type="domain" description="Nucleoside diphosphate kinase-like" evidence="12">
    <location>
        <begin position="2"/>
        <end position="90"/>
    </location>
</feature>
<evidence type="ECO:0000256" key="11">
    <source>
        <dbReference type="RuleBase" id="RU004011"/>
    </source>
</evidence>
<organism evidence="13 14">
    <name type="scientific">Anaplasma phagocytophilum str. ApNP</name>
    <dbReference type="NCBI Taxonomy" id="1359153"/>
    <lineage>
        <taxon>Bacteria</taxon>
        <taxon>Pseudomonadati</taxon>
        <taxon>Pseudomonadota</taxon>
        <taxon>Alphaproteobacteria</taxon>
        <taxon>Rickettsiales</taxon>
        <taxon>Anaplasmataceae</taxon>
        <taxon>Anaplasma</taxon>
        <taxon>phagocytophilum group</taxon>
    </lineage>
</organism>
<dbReference type="GO" id="GO:0004550">
    <property type="term" value="F:nucleoside diphosphate kinase activity"/>
    <property type="evidence" value="ECO:0007669"/>
    <property type="project" value="InterPro"/>
</dbReference>
<dbReference type="InterPro" id="IPR001564">
    <property type="entry name" value="Nucleoside_diP_kinase"/>
</dbReference>
<keyword evidence="2" id="KW-0597">Phosphoprotein</keyword>
<keyword evidence="3" id="KW-0808">Transferase</keyword>
<evidence type="ECO:0000256" key="2">
    <source>
        <dbReference type="ARBA" id="ARBA00022553"/>
    </source>
</evidence>
<dbReference type="GO" id="GO:0006183">
    <property type="term" value="P:GTP biosynthetic process"/>
    <property type="evidence" value="ECO:0007669"/>
    <property type="project" value="InterPro"/>
</dbReference>
<comment type="caution">
    <text evidence="10">Lacks conserved residue(s) required for the propagation of feature annotation.</text>
</comment>
<evidence type="ECO:0000256" key="7">
    <source>
        <dbReference type="ARBA" id="ARBA00022840"/>
    </source>
</evidence>
<dbReference type="PROSITE" id="PS51374">
    <property type="entry name" value="NDPK_LIKE"/>
    <property type="match status" value="1"/>
</dbReference>
<dbReference type="Proteomes" id="UP000033385">
    <property type="component" value="Unassembled WGS sequence"/>
</dbReference>
<gene>
    <name evidence="13" type="ORF">APHNP_0820</name>
</gene>
<reference evidence="13 14" key="1">
    <citation type="submission" date="2015-01" db="EMBL/GenBank/DDBJ databases">
        <title>Genome Sequencing of Rickettsiales.</title>
        <authorList>
            <person name="Daugherty S.C."/>
            <person name="Su Q."/>
            <person name="Abolude K."/>
            <person name="Beier-Sexton M."/>
            <person name="Carlyon J.A."/>
            <person name="Carter R."/>
            <person name="Day N.P."/>
            <person name="Dumler S.J."/>
            <person name="Dyachenko V."/>
            <person name="Godinez A."/>
            <person name="Kurtti T.J."/>
            <person name="Lichay M."/>
            <person name="Mullins K.E."/>
            <person name="Ott S."/>
            <person name="Pappas-Brown V."/>
            <person name="Paris D.H."/>
            <person name="Patel P."/>
            <person name="Richards A.L."/>
            <person name="Sadzewicz L."/>
            <person name="Sears K."/>
            <person name="Seidman D."/>
            <person name="Sengamalay N."/>
            <person name="Stenos J."/>
            <person name="Tallon L.J."/>
            <person name="Vincent G."/>
            <person name="Fraser C.M."/>
            <person name="Munderloh U."/>
            <person name="Dunning-Hotopp J.C."/>
        </authorList>
    </citation>
    <scope>NUCLEOTIDE SEQUENCE [LARGE SCALE GENOMIC DNA]</scope>
    <source>
        <strain evidence="13 14">ApNP</strain>
    </source>
</reference>
<keyword evidence="8" id="KW-0460">Magnesium</keyword>
<evidence type="ECO:0000256" key="8">
    <source>
        <dbReference type="ARBA" id="ARBA00022842"/>
    </source>
</evidence>
<keyword evidence="4" id="KW-0479">Metal-binding</keyword>
<keyword evidence="9" id="KW-0546">Nucleotide metabolism</keyword>
<dbReference type="PRINTS" id="PR01243">
    <property type="entry name" value="NUCDPKINASE"/>
</dbReference>
<dbReference type="SUPFAM" id="SSF54919">
    <property type="entry name" value="Nucleoside diphosphate kinase, NDK"/>
    <property type="match status" value="1"/>
</dbReference>
<keyword evidence="7" id="KW-0067">ATP-binding</keyword>
<evidence type="ECO:0000256" key="6">
    <source>
        <dbReference type="ARBA" id="ARBA00022777"/>
    </source>
</evidence>
<evidence type="ECO:0000313" key="13">
    <source>
        <dbReference type="EMBL" id="KJV66254.1"/>
    </source>
</evidence>
<evidence type="ECO:0000259" key="12">
    <source>
        <dbReference type="SMART" id="SM00562"/>
    </source>
</evidence>
<dbReference type="GO" id="GO:0005524">
    <property type="term" value="F:ATP binding"/>
    <property type="evidence" value="ECO:0007669"/>
    <property type="project" value="UniProtKB-KW"/>
</dbReference>
<dbReference type="SMART" id="SM00562">
    <property type="entry name" value="NDK"/>
    <property type="match status" value="1"/>
</dbReference>
<evidence type="ECO:0000256" key="5">
    <source>
        <dbReference type="ARBA" id="ARBA00022741"/>
    </source>
</evidence>
<evidence type="ECO:0000313" key="14">
    <source>
        <dbReference type="Proteomes" id="UP000033385"/>
    </source>
</evidence>
<sequence length="101" mass="11696">MQERTLSILKPDVVERGIIGNVISYIEAAGLKVVAQRMCRLTVSQAEEFYDVHRDRPFFPELVKFMTSGPVVVQVLEGNRLYLYTEMLWVLRILKRLLKGL</sequence>
<evidence type="ECO:0000256" key="1">
    <source>
        <dbReference type="ARBA" id="ARBA00008142"/>
    </source>
</evidence>
<keyword evidence="5" id="KW-0547">Nucleotide-binding</keyword>
<evidence type="ECO:0000256" key="3">
    <source>
        <dbReference type="ARBA" id="ARBA00022679"/>
    </source>
</evidence>
<name>A0A0F3NH91_ANAPH</name>
<evidence type="ECO:0000256" key="10">
    <source>
        <dbReference type="PROSITE-ProRule" id="PRU00706"/>
    </source>
</evidence>
<comment type="caution">
    <text evidence="13">The sequence shown here is derived from an EMBL/GenBank/DDBJ whole genome shotgun (WGS) entry which is preliminary data.</text>
</comment>
<dbReference type="EMBL" id="LANW01000001">
    <property type="protein sequence ID" value="KJV66254.1"/>
    <property type="molecule type" value="Genomic_DNA"/>
</dbReference>
<dbReference type="PATRIC" id="fig|1359153.3.peg.848"/>
<dbReference type="Pfam" id="PF00334">
    <property type="entry name" value="NDK"/>
    <property type="match status" value="1"/>
</dbReference>
<evidence type="ECO:0000256" key="9">
    <source>
        <dbReference type="ARBA" id="ARBA00023080"/>
    </source>
</evidence>
<accession>A0A0F3NH91</accession>
<protein>
    <submittedName>
        <fullName evidence="13">Nucleoside diphosphate kinase family protein</fullName>
    </submittedName>
</protein>
<dbReference type="InterPro" id="IPR034907">
    <property type="entry name" value="NDK-like_dom"/>
</dbReference>
<dbReference type="GO" id="GO:0006228">
    <property type="term" value="P:UTP biosynthetic process"/>
    <property type="evidence" value="ECO:0007669"/>
    <property type="project" value="InterPro"/>
</dbReference>
<dbReference type="GO" id="GO:0006241">
    <property type="term" value="P:CTP biosynthetic process"/>
    <property type="evidence" value="ECO:0007669"/>
    <property type="project" value="InterPro"/>
</dbReference>
<dbReference type="PANTHER" id="PTHR46161">
    <property type="entry name" value="NUCLEOSIDE DIPHOSPHATE KINASE"/>
    <property type="match status" value="1"/>
</dbReference>